<reference evidence="1" key="1">
    <citation type="submission" date="2019-11" db="EMBL/GenBank/DDBJ databases">
        <title>Nori genome reveals adaptations in red seaweeds to the harsh intertidal environment.</title>
        <authorList>
            <person name="Wang D."/>
            <person name="Mao Y."/>
        </authorList>
    </citation>
    <scope>NUCLEOTIDE SEQUENCE</scope>
    <source>
        <tissue evidence="1">Gametophyte</tissue>
    </source>
</reference>
<comment type="caution">
    <text evidence="1">The sequence shown here is derived from an EMBL/GenBank/DDBJ whole genome shotgun (WGS) entry which is preliminary data.</text>
</comment>
<evidence type="ECO:0000313" key="1">
    <source>
        <dbReference type="EMBL" id="KAK1867321.1"/>
    </source>
</evidence>
<evidence type="ECO:0000313" key="2">
    <source>
        <dbReference type="Proteomes" id="UP000798662"/>
    </source>
</evidence>
<sequence>MYTKTYGRDALRLYRVPAVDGRRRTGRAGPGAGATNAGKRRSRAAGGAIVSSAGVTKPRATTARPLRSPLVQERMKRAHDLVVSAIVVEEEETSAIAKPFYLVQELVPNLRWPDGGVVLYGLSLFLPDLSWQQSGSWICFCRNLACAPHGISQGGTYEVGMTLQDGAEDASGPGSTDGSGSDCGSDYEAGDMDGERVMVEGAGRETDNPLLEEDEDSDVSLGGDTRCASVCSLLSV</sequence>
<proteinExistence type="predicted"/>
<dbReference type="Proteomes" id="UP000798662">
    <property type="component" value="Chromosome 3"/>
</dbReference>
<dbReference type="EMBL" id="CM020620">
    <property type="protein sequence ID" value="KAK1867321.1"/>
    <property type="molecule type" value="Genomic_DNA"/>
</dbReference>
<gene>
    <name evidence="1" type="ORF">I4F81_009828</name>
</gene>
<keyword evidence="2" id="KW-1185">Reference proteome</keyword>
<name>A0ACC3CC10_PYRYE</name>
<organism evidence="1 2">
    <name type="scientific">Pyropia yezoensis</name>
    <name type="common">Susabi-nori</name>
    <name type="synonym">Porphyra yezoensis</name>
    <dbReference type="NCBI Taxonomy" id="2788"/>
    <lineage>
        <taxon>Eukaryota</taxon>
        <taxon>Rhodophyta</taxon>
        <taxon>Bangiophyceae</taxon>
        <taxon>Bangiales</taxon>
        <taxon>Bangiaceae</taxon>
        <taxon>Pyropia</taxon>
    </lineage>
</organism>
<accession>A0ACC3CC10</accession>
<protein>
    <submittedName>
        <fullName evidence="1">Uncharacterized protein</fullName>
    </submittedName>
</protein>